<feature type="region of interest" description="Disordered" evidence="5">
    <location>
        <begin position="77"/>
        <end position="100"/>
    </location>
</feature>
<dbReference type="GO" id="GO:0033254">
    <property type="term" value="C:vacuolar transporter chaperone complex"/>
    <property type="evidence" value="ECO:0007669"/>
    <property type="project" value="TreeGrafter"/>
</dbReference>
<feature type="transmembrane region" description="Helical" evidence="6">
    <location>
        <begin position="271"/>
        <end position="290"/>
    </location>
</feature>
<dbReference type="Pfam" id="PF02656">
    <property type="entry name" value="DUF202"/>
    <property type="match status" value="1"/>
</dbReference>
<evidence type="ECO:0000256" key="3">
    <source>
        <dbReference type="ARBA" id="ARBA00022989"/>
    </source>
</evidence>
<organism evidence="8 9">
    <name type="scientific">Ramalina farinacea</name>
    <dbReference type="NCBI Taxonomy" id="258253"/>
    <lineage>
        <taxon>Eukaryota</taxon>
        <taxon>Fungi</taxon>
        <taxon>Dikarya</taxon>
        <taxon>Ascomycota</taxon>
        <taxon>Pezizomycotina</taxon>
        <taxon>Lecanoromycetes</taxon>
        <taxon>OSLEUM clade</taxon>
        <taxon>Lecanoromycetidae</taxon>
        <taxon>Lecanorales</taxon>
        <taxon>Lecanorineae</taxon>
        <taxon>Ramalinaceae</taxon>
        <taxon>Ramalina</taxon>
    </lineage>
</organism>
<gene>
    <name evidence="8" type="primary">nrf1</name>
    <name evidence="8" type="ORF">OHK93_006558</name>
</gene>
<reference evidence="8" key="1">
    <citation type="journal article" date="2023" name="Genome Biol. Evol.">
        <title>First Whole Genome Sequence and Flow Cytometry Genome Size Data for the Lichen-Forming Fungus Ramalina farinacea (Ascomycota).</title>
        <authorList>
            <person name="Llewellyn T."/>
            <person name="Mian S."/>
            <person name="Hill R."/>
            <person name="Leitch I.J."/>
            <person name="Gaya E."/>
        </authorList>
    </citation>
    <scope>NUCLEOTIDE SEQUENCE</scope>
    <source>
        <strain evidence="8">LIQ254RAFAR</strain>
    </source>
</reference>
<dbReference type="InterPro" id="IPR003807">
    <property type="entry name" value="DUF202"/>
</dbReference>
<evidence type="ECO:0000313" key="8">
    <source>
        <dbReference type="EMBL" id="MDI1487289.1"/>
    </source>
</evidence>
<dbReference type="GO" id="GO:0012505">
    <property type="term" value="C:endomembrane system"/>
    <property type="evidence" value="ECO:0007669"/>
    <property type="project" value="UniProtKB-SubCell"/>
</dbReference>
<evidence type="ECO:0000256" key="4">
    <source>
        <dbReference type="ARBA" id="ARBA00023136"/>
    </source>
</evidence>
<dbReference type="GO" id="GO:0000329">
    <property type="term" value="C:fungal-type vacuole membrane"/>
    <property type="evidence" value="ECO:0007669"/>
    <property type="project" value="TreeGrafter"/>
</dbReference>
<dbReference type="InterPro" id="IPR051572">
    <property type="entry name" value="VTC_Complex_Subunit"/>
</dbReference>
<evidence type="ECO:0000256" key="6">
    <source>
        <dbReference type="SAM" id="Phobius"/>
    </source>
</evidence>
<keyword evidence="9" id="KW-1185">Reference proteome</keyword>
<comment type="caution">
    <text evidence="8">The sequence shown here is derived from an EMBL/GenBank/DDBJ whole genome shotgun (WGS) entry which is preliminary data.</text>
</comment>
<comment type="subcellular location">
    <subcellularLocation>
        <location evidence="1">Endomembrane system</location>
        <topology evidence="1">Multi-pass membrane protein</topology>
    </subcellularLocation>
</comment>
<dbReference type="EMBL" id="JAPUFD010000005">
    <property type="protein sequence ID" value="MDI1487289.1"/>
    <property type="molecule type" value="Genomic_DNA"/>
</dbReference>
<accession>A0AA43TTM9</accession>
<evidence type="ECO:0000256" key="5">
    <source>
        <dbReference type="SAM" id="MobiDB-lite"/>
    </source>
</evidence>
<feature type="compositionally biased region" description="Polar residues" evidence="5">
    <location>
        <begin position="77"/>
        <end position="92"/>
    </location>
</feature>
<feature type="transmembrane region" description="Helical" evidence="6">
    <location>
        <begin position="205"/>
        <end position="223"/>
    </location>
</feature>
<name>A0AA43TTM9_9LECA</name>
<feature type="domain" description="DUF202" evidence="7">
    <location>
        <begin position="196"/>
        <end position="257"/>
    </location>
</feature>
<dbReference type="PANTHER" id="PTHR46140">
    <property type="entry name" value="VACUOLAR TRANSPORTER CHAPERONE 1-RELATED"/>
    <property type="match status" value="1"/>
</dbReference>
<keyword evidence="2 6" id="KW-0812">Transmembrane</keyword>
<sequence>MKDRVRLILERIRPVSLNEDEKRPTVVALRAKLAVAGKMISIVEIVKQNIQETGGQWWQYSTMAVLGQNATTENCTASSLSARSSDGTNPSTCRRGGPDKSKMDLVDWQTFEQEQDFETMPPLDSTFVREASSDTRGRAHMIVYLASVPIPELKELYGTFPTQSTPYNAHPGMSSQPLLSTAPGKRIALPTRVEPKVFFANERTFLSWLNFTVILGGLAIGLLNFGDSIGRICAGLFTLVAMGAMLYALVTFHWRAKSIRLRGQGGFDDRYGPTVLAVALAAAVIVNFVLRVTGT</sequence>
<proteinExistence type="predicted"/>
<keyword evidence="3 6" id="KW-1133">Transmembrane helix</keyword>
<keyword evidence="4 6" id="KW-0472">Membrane</keyword>
<evidence type="ECO:0000313" key="9">
    <source>
        <dbReference type="Proteomes" id="UP001161017"/>
    </source>
</evidence>
<protein>
    <submittedName>
        <fullName evidence="8">GTPase regulator Nrf1</fullName>
    </submittedName>
</protein>
<dbReference type="PANTHER" id="PTHR46140:SF1">
    <property type="entry name" value="VACUOLAR TRANSPORTER CHAPERONE COMPLEX SUBUNIT 4-RELATED"/>
    <property type="match status" value="1"/>
</dbReference>
<evidence type="ECO:0000256" key="2">
    <source>
        <dbReference type="ARBA" id="ARBA00022692"/>
    </source>
</evidence>
<evidence type="ECO:0000259" key="7">
    <source>
        <dbReference type="Pfam" id="PF02656"/>
    </source>
</evidence>
<dbReference type="Proteomes" id="UP001161017">
    <property type="component" value="Unassembled WGS sequence"/>
</dbReference>
<feature type="transmembrane region" description="Helical" evidence="6">
    <location>
        <begin position="229"/>
        <end position="250"/>
    </location>
</feature>
<dbReference type="AlphaFoldDB" id="A0AA43TTM9"/>
<evidence type="ECO:0000256" key="1">
    <source>
        <dbReference type="ARBA" id="ARBA00004127"/>
    </source>
</evidence>